<keyword evidence="9" id="KW-1185">Reference proteome</keyword>
<dbReference type="AlphaFoldDB" id="A0A2B7X1J3"/>
<dbReference type="EMBL" id="PDNC01000057">
    <property type="protein sequence ID" value="PGH02661.1"/>
    <property type="molecule type" value="Genomic_DNA"/>
</dbReference>
<evidence type="ECO:0000256" key="1">
    <source>
        <dbReference type="ARBA" id="ARBA00004141"/>
    </source>
</evidence>
<sequence>MPGGFHPPPSVIKSWPKPNYVDPEAKGHDLVAIAIALGLLATIAVGARLWVRLKIQKNPGLDDLFLFLSIIPMLGITALFVLIGAKHRWHRHIWDVTPDSIVGRQYHSWVVQMLFVFATCFAKVSTLLLYKRVVQSTSRRLYMIIVNIALGILTIYGITFVVLMAVQCLPTEAYWMQFSYAVPYTKDFKCMFEGITPMANAIMSVITDFLAAMLPMLLFTQLRLPKMDKIALSILFGVGFLICICGESHDLWVWLTIETDLLIFCSAIPPLKCLVNSFIRPLKGSKNSASLRLSKLGRFPTLTYGHSRSDSKGGLSDGASFGHEGGGCPQSSESKLVALPVYTEPEASAIIVAKTHLAWIGRADDRV</sequence>
<dbReference type="PANTHER" id="PTHR33048:SF129">
    <property type="entry name" value="INTEGRAL MEMBRANE PROTEIN-RELATED"/>
    <property type="match status" value="1"/>
</dbReference>
<comment type="similarity">
    <text evidence="5">Belongs to the SAT4 family.</text>
</comment>
<dbReference type="InterPro" id="IPR052337">
    <property type="entry name" value="SAT4-like"/>
</dbReference>
<evidence type="ECO:0000256" key="5">
    <source>
        <dbReference type="ARBA" id="ARBA00038359"/>
    </source>
</evidence>
<evidence type="ECO:0000256" key="3">
    <source>
        <dbReference type="ARBA" id="ARBA00022989"/>
    </source>
</evidence>
<evidence type="ECO:0000256" key="4">
    <source>
        <dbReference type="ARBA" id="ARBA00023136"/>
    </source>
</evidence>
<evidence type="ECO:0000259" key="7">
    <source>
        <dbReference type="Pfam" id="PF20684"/>
    </source>
</evidence>
<proteinExistence type="inferred from homology"/>
<gene>
    <name evidence="8" type="ORF">GX51_04544</name>
</gene>
<keyword evidence="2 6" id="KW-0812">Transmembrane</keyword>
<feature type="transmembrane region" description="Helical" evidence="6">
    <location>
        <begin position="63"/>
        <end position="86"/>
    </location>
</feature>
<feature type="domain" description="Rhodopsin" evidence="7">
    <location>
        <begin position="47"/>
        <end position="246"/>
    </location>
</feature>
<feature type="transmembrane region" description="Helical" evidence="6">
    <location>
        <begin position="230"/>
        <end position="249"/>
    </location>
</feature>
<dbReference type="GO" id="GO:0016020">
    <property type="term" value="C:membrane"/>
    <property type="evidence" value="ECO:0007669"/>
    <property type="project" value="UniProtKB-SubCell"/>
</dbReference>
<dbReference type="Proteomes" id="UP000224080">
    <property type="component" value="Unassembled WGS sequence"/>
</dbReference>
<feature type="transmembrane region" description="Helical" evidence="6">
    <location>
        <begin position="106"/>
        <end position="129"/>
    </location>
</feature>
<dbReference type="PANTHER" id="PTHR33048">
    <property type="entry name" value="PTH11-LIKE INTEGRAL MEMBRANE PROTEIN (AFU_ORTHOLOGUE AFUA_5G11245)"/>
    <property type="match status" value="1"/>
</dbReference>
<dbReference type="InterPro" id="IPR049326">
    <property type="entry name" value="Rhodopsin_dom_fungi"/>
</dbReference>
<evidence type="ECO:0000256" key="6">
    <source>
        <dbReference type="SAM" id="Phobius"/>
    </source>
</evidence>
<comment type="caution">
    <text evidence="8">The sequence shown here is derived from an EMBL/GenBank/DDBJ whole genome shotgun (WGS) entry which is preliminary data.</text>
</comment>
<feature type="transmembrane region" description="Helical" evidence="6">
    <location>
        <begin position="198"/>
        <end position="218"/>
    </location>
</feature>
<dbReference type="Pfam" id="PF20684">
    <property type="entry name" value="Fung_rhodopsin"/>
    <property type="match status" value="1"/>
</dbReference>
<evidence type="ECO:0000256" key="2">
    <source>
        <dbReference type="ARBA" id="ARBA00022692"/>
    </source>
</evidence>
<comment type="subcellular location">
    <subcellularLocation>
        <location evidence="1">Membrane</location>
        <topology evidence="1">Multi-pass membrane protein</topology>
    </subcellularLocation>
</comment>
<accession>A0A2B7X1J3</accession>
<protein>
    <recommendedName>
        <fullName evidence="7">Rhodopsin domain-containing protein</fullName>
    </recommendedName>
</protein>
<feature type="transmembrane region" description="Helical" evidence="6">
    <location>
        <begin position="141"/>
        <end position="166"/>
    </location>
</feature>
<evidence type="ECO:0000313" key="9">
    <source>
        <dbReference type="Proteomes" id="UP000224080"/>
    </source>
</evidence>
<dbReference type="OrthoDB" id="4187016at2759"/>
<evidence type="ECO:0000313" key="8">
    <source>
        <dbReference type="EMBL" id="PGH02661.1"/>
    </source>
</evidence>
<organism evidence="8 9">
    <name type="scientific">Blastomyces parvus</name>
    <dbReference type="NCBI Taxonomy" id="2060905"/>
    <lineage>
        <taxon>Eukaryota</taxon>
        <taxon>Fungi</taxon>
        <taxon>Dikarya</taxon>
        <taxon>Ascomycota</taxon>
        <taxon>Pezizomycotina</taxon>
        <taxon>Eurotiomycetes</taxon>
        <taxon>Eurotiomycetidae</taxon>
        <taxon>Onygenales</taxon>
        <taxon>Ajellomycetaceae</taxon>
        <taxon>Blastomyces</taxon>
    </lineage>
</organism>
<dbReference type="STRING" id="2060905.A0A2B7X1J3"/>
<keyword evidence="3 6" id="KW-1133">Transmembrane helix</keyword>
<feature type="transmembrane region" description="Helical" evidence="6">
    <location>
        <begin position="30"/>
        <end position="51"/>
    </location>
</feature>
<reference evidence="8 9" key="1">
    <citation type="submission" date="2017-10" db="EMBL/GenBank/DDBJ databases">
        <title>Comparative genomics in systemic dimorphic fungi from Ajellomycetaceae.</title>
        <authorList>
            <person name="Munoz J.F."/>
            <person name="Mcewen J.G."/>
            <person name="Clay O.K."/>
            <person name="Cuomo C.A."/>
        </authorList>
    </citation>
    <scope>NUCLEOTIDE SEQUENCE [LARGE SCALE GENOMIC DNA]</scope>
    <source>
        <strain evidence="8 9">UAMH130</strain>
    </source>
</reference>
<name>A0A2B7X1J3_9EURO</name>
<keyword evidence="4 6" id="KW-0472">Membrane</keyword>